<evidence type="ECO:0000313" key="5">
    <source>
        <dbReference type="Proteomes" id="UP001354989"/>
    </source>
</evidence>
<evidence type="ECO:0000256" key="1">
    <source>
        <dbReference type="ARBA" id="ARBA00023125"/>
    </source>
</evidence>
<dbReference type="RefSeq" id="WP_332920168.1">
    <property type="nucleotide sequence ID" value="NZ_AP025295.1"/>
</dbReference>
<evidence type="ECO:0000256" key="2">
    <source>
        <dbReference type="SAM" id="Coils"/>
    </source>
</evidence>
<accession>A0ABN6LK06</accession>
<keyword evidence="5" id="KW-1185">Reference proteome</keyword>
<dbReference type="InterPro" id="IPR001387">
    <property type="entry name" value="Cro/C1-type_HTH"/>
</dbReference>
<dbReference type="CDD" id="cd00093">
    <property type="entry name" value="HTH_XRE"/>
    <property type="match status" value="1"/>
</dbReference>
<sequence length="175" mass="20637">MKYFADNLKFLRRQNNFSQEQLAKHLGLNRGNIASYEKMTAEPKIENLLKICKFFNVEVSEFLEKDLQNIAIIQEEMEKVNSESNPTNLGEGEATEHFIEELEDNKKRLERFIGQSDDMQKILEGFRQFHKFKMSNNPIITEDVKKMSDEYEKLLELMDALLSSNKELIHWLKDS</sequence>
<dbReference type="Pfam" id="PF01381">
    <property type="entry name" value="HTH_3"/>
    <property type="match status" value="1"/>
</dbReference>
<name>A0ABN6LK06_9BACT</name>
<dbReference type="PANTHER" id="PTHR46558:SF11">
    <property type="entry name" value="HTH-TYPE TRANSCRIPTIONAL REGULATOR XRE"/>
    <property type="match status" value="1"/>
</dbReference>
<dbReference type="PANTHER" id="PTHR46558">
    <property type="entry name" value="TRACRIPTIONAL REGULATORY PROTEIN-RELATED-RELATED"/>
    <property type="match status" value="1"/>
</dbReference>
<dbReference type="EMBL" id="AP025295">
    <property type="protein sequence ID" value="BDD01782.1"/>
    <property type="molecule type" value="Genomic_DNA"/>
</dbReference>
<dbReference type="Proteomes" id="UP001354989">
    <property type="component" value="Plasmid pPP3"/>
</dbReference>
<feature type="coiled-coil region" evidence="2">
    <location>
        <begin position="63"/>
        <end position="119"/>
    </location>
</feature>
<dbReference type="InterPro" id="IPR010982">
    <property type="entry name" value="Lambda_DNA-bd_dom_sf"/>
</dbReference>
<feature type="domain" description="HTH cro/C1-type" evidence="3">
    <location>
        <begin position="8"/>
        <end position="62"/>
    </location>
</feature>
<keyword evidence="1" id="KW-0238">DNA-binding</keyword>
<keyword evidence="2" id="KW-0175">Coiled coil</keyword>
<dbReference type="Gene3D" id="1.10.260.40">
    <property type="entry name" value="lambda repressor-like DNA-binding domains"/>
    <property type="match status" value="1"/>
</dbReference>
<geneLocation type="plasmid" evidence="4 5">
    <name>pPP3</name>
</geneLocation>
<proteinExistence type="predicted"/>
<evidence type="ECO:0000259" key="3">
    <source>
        <dbReference type="PROSITE" id="PS50943"/>
    </source>
</evidence>
<keyword evidence="4" id="KW-0614">Plasmid</keyword>
<dbReference type="SMART" id="SM00530">
    <property type="entry name" value="HTH_XRE"/>
    <property type="match status" value="1"/>
</dbReference>
<gene>
    <name evidence="4" type="ORF">PEPS_40620</name>
</gene>
<reference evidence="4 5" key="1">
    <citation type="submission" date="2021-12" db="EMBL/GenBank/DDBJ databases">
        <title>Genome sequencing of bacteria with rrn-lacking chromosome and rrn-plasmid.</title>
        <authorList>
            <person name="Anda M."/>
            <person name="Iwasaki W."/>
        </authorList>
    </citation>
    <scope>NUCLEOTIDE SEQUENCE [LARGE SCALE GENOMIC DNA]</scope>
    <source>
        <strain evidence="4 5">NBRC 101262</strain>
        <plasmid evidence="4 5">pPP3</plasmid>
    </source>
</reference>
<organism evidence="4 5">
    <name type="scientific">Persicobacter psychrovividus</name>
    <dbReference type="NCBI Taxonomy" id="387638"/>
    <lineage>
        <taxon>Bacteria</taxon>
        <taxon>Pseudomonadati</taxon>
        <taxon>Bacteroidota</taxon>
        <taxon>Cytophagia</taxon>
        <taxon>Cytophagales</taxon>
        <taxon>Persicobacteraceae</taxon>
        <taxon>Persicobacter</taxon>
    </lineage>
</organism>
<dbReference type="SUPFAM" id="SSF47413">
    <property type="entry name" value="lambda repressor-like DNA-binding domains"/>
    <property type="match status" value="1"/>
</dbReference>
<dbReference type="PROSITE" id="PS50943">
    <property type="entry name" value="HTH_CROC1"/>
    <property type="match status" value="1"/>
</dbReference>
<protein>
    <recommendedName>
        <fullName evidence="3">HTH cro/C1-type domain-containing protein</fullName>
    </recommendedName>
</protein>
<evidence type="ECO:0000313" key="4">
    <source>
        <dbReference type="EMBL" id="BDD01782.1"/>
    </source>
</evidence>